<comment type="caution">
    <text evidence="2">The sequence shown here is derived from an EMBL/GenBank/DDBJ whole genome shotgun (WGS) entry which is preliminary data.</text>
</comment>
<organism evidence="2 3">
    <name type="scientific">Loxostege sticticalis</name>
    <name type="common">Beet webworm moth</name>
    <dbReference type="NCBI Taxonomy" id="481309"/>
    <lineage>
        <taxon>Eukaryota</taxon>
        <taxon>Metazoa</taxon>
        <taxon>Ecdysozoa</taxon>
        <taxon>Arthropoda</taxon>
        <taxon>Hexapoda</taxon>
        <taxon>Insecta</taxon>
        <taxon>Pterygota</taxon>
        <taxon>Neoptera</taxon>
        <taxon>Endopterygota</taxon>
        <taxon>Lepidoptera</taxon>
        <taxon>Glossata</taxon>
        <taxon>Ditrysia</taxon>
        <taxon>Pyraloidea</taxon>
        <taxon>Crambidae</taxon>
        <taxon>Pyraustinae</taxon>
        <taxon>Loxostege</taxon>
    </lineage>
</organism>
<dbReference type="Proteomes" id="UP001549921">
    <property type="component" value="Unassembled WGS sequence"/>
</dbReference>
<sequence>MSYIIDIPNTIRDHLKEHIENIAKSEGFLKYKCDVQKKYKNGTNFLGEITEVEIIGETIIGAKEIHIFVKTKPSVGSNIKLLSINDVYSRELYAYKELSETYKQLQEEANVPYEERYTFIKCYEESNIDTIILEDIAKLGYENWNRLEIISIDFAHKCIKQLAKFHALSFVLEKEKLDYFNCNIKLLKYPFIFNDEYVAFLKNMYETCINHLEGEYRAKLESVRDICEKYYQFVNNSSVIRCLCHGDYRAMNIMMKYNNGEPSDVIPLDYQFIFYGSPVIDILYFIFGSTDSNFRREHLENLKKLYHETMEEFLDYFKMDINLYFPRKEFDKSYEESLEFGLMVAVWYLPVNLADSDEVLDLNKTSLAEASFSANERVKARLEDIIDDFTVWGVFKTDTTTDALPDTKCM</sequence>
<dbReference type="SMART" id="SM00587">
    <property type="entry name" value="CHK"/>
    <property type="match status" value="1"/>
</dbReference>
<dbReference type="PANTHER" id="PTHR11012">
    <property type="entry name" value="PROTEIN KINASE-LIKE DOMAIN-CONTAINING"/>
    <property type="match status" value="1"/>
</dbReference>
<dbReference type="EMBL" id="JBEDNZ010000016">
    <property type="protein sequence ID" value="KAL0822217.1"/>
    <property type="molecule type" value="Genomic_DNA"/>
</dbReference>
<proteinExistence type="predicted"/>
<dbReference type="InterPro" id="IPR015897">
    <property type="entry name" value="CHK_kinase-like"/>
</dbReference>
<protein>
    <recommendedName>
        <fullName evidence="1">CHK kinase-like domain-containing protein</fullName>
    </recommendedName>
</protein>
<accession>A0ABD0SQU4</accession>
<dbReference type="Gene3D" id="3.90.1200.10">
    <property type="match status" value="1"/>
</dbReference>
<dbReference type="Pfam" id="PF02958">
    <property type="entry name" value="EcKL"/>
    <property type="match status" value="1"/>
</dbReference>
<name>A0ABD0SQU4_LOXSC</name>
<gene>
    <name evidence="2" type="ORF">ABMA28_004347</name>
</gene>
<dbReference type="PANTHER" id="PTHR11012:SF30">
    <property type="entry name" value="PROTEIN KINASE-LIKE DOMAIN-CONTAINING"/>
    <property type="match status" value="1"/>
</dbReference>
<feature type="domain" description="CHK kinase-like" evidence="1">
    <location>
        <begin position="131"/>
        <end position="316"/>
    </location>
</feature>
<dbReference type="SUPFAM" id="SSF56112">
    <property type="entry name" value="Protein kinase-like (PK-like)"/>
    <property type="match status" value="1"/>
</dbReference>
<reference evidence="2 3" key="1">
    <citation type="submission" date="2024-06" db="EMBL/GenBank/DDBJ databases">
        <title>A chromosome-level genome assembly of beet webworm, Loxostege sticticalis.</title>
        <authorList>
            <person name="Zhang Y."/>
        </authorList>
    </citation>
    <scope>NUCLEOTIDE SEQUENCE [LARGE SCALE GENOMIC DNA]</scope>
    <source>
        <strain evidence="2">AQ028</strain>
        <tissue evidence="2">Male pupae</tissue>
    </source>
</reference>
<evidence type="ECO:0000259" key="1">
    <source>
        <dbReference type="SMART" id="SM00587"/>
    </source>
</evidence>
<evidence type="ECO:0000313" key="2">
    <source>
        <dbReference type="EMBL" id="KAL0822217.1"/>
    </source>
</evidence>
<dbReference type="AlphaFoldDB" id="A0ABD0SQU4"/>
<dbReference type="InterPro" id="IPR004119">
    <property type="entry name" value="EcKL"/>
</dbReference>
<dbReference type="InterPro" id="IPR011009">
    <property type="entry name" value="Kinase-like_dom_sf"/>
</dbReference>
<evidence type="ECO:0000313" key="3">
    <source>
        <dbReference type="Proteomes" id="UP001549921"/>
    </source>
</evidence>